<sequence>MKDKLQLESDFMNQINTAQREAHETFSKTFNELKRFQEAISEAAVSHSEEVFRKKHQDTLDLHEENKVYELEIDYSKKIYEGEQAVKQLQKNRKRMLQKISVNEDQIAEAKEELSQMATLHANTKVNLEELEQKTFMVEQRMRKVTENLKKDERDESPGHSEG</sequence>
<dbReference type="PANTHER" id="PTHR35088:SF1">
    <property type="entry name" value="COILED-COIL DOMAIN-CONTAINING PROTEIN 178"/>
    <property type="match status" value="1"/>
</dbReference>
<keyword evidence="3" id="KW-1185">Reference proteome</keyword>
<dbReference type="InterPro" id="IPR038826">
    <property type="entry name" value="CCDC178"/>
</dbReference>
<evidence type="ECO:0000313" key="2">
    <source>
        <dbReference type="EMBL" id="KAK6302756.1"/>
    </source>
</evidence>
<protein>
    <submittedName>
        <fullName evidence="2">Uncharacterized protein</fullName>
    </submittedName>
</protein>
<evidence type="ECO:0000313" key="3">
    <source>
        <dbReference type="Proteomes" id="UP001356427"/>
    </source>
</evidence>
<dbReference type="AlphaFoldDB" id="A0AAN8LE88"/>
<comment type="caution">
    <text evidence="2">The sequence shown here is derived from an EMBL/GenBank/DDBJ whole genome shotgun (WGS) entry which is preliminary data.</text>
</comment>
<dbReference type="Proteomes" id="UP001356427">
    <property type="component" value="Unassembled WGS sequence"/>
</dbReference>
<proteinExistence type="predicted"/>
<evidence type="ECO:0000256" key="1">
    <source>
        <dbReference type="SAM" id="MobiDB-lite"/>
    </source>
</evidence>
<organism evidence="2 3">
    <name type="scientific">Coregonus suidteri</name>
    <dbReference type="NCBI Taxonomy" id="861788"/>
    <lineage>
        <taxon>Eukaryota</taxon>
        <taxon>Metazoa</taxon>
        <taxon>Chordata</taxon>
        <taxon>Craniata</taxon>
        <taxon>Vertebrata</taxon>
        <taxon>Euteleostomi</taxon>
        <taxon>Actinopterygii</taxon>
        <taxon>Neopterygii</taxon>
        <taxon>Teleostei</taxon>
        <taxon>Protacanthopterygii</taxon>
        <taxon>Salmoniformes</taxon>
        <taxon>Salmonidae</taxon>
        <taxon>Coregoninae</taxon>
        <taxon>Coregonus</taxon>
    </lineage>
</organism>
<dbReference type="EMBL" id="JAGTTL010000025">
    <property type="protein sequence ID" value="KAK6302756.1"/>
    <property type="molecule type" value="Genomic_DNA"/>
</dbReference>
<dbReference type="PANTHER" id="PTHR35088">
    <property type="entry name" value="COILED-COIL DOMAIN-CONTAINING PROTEIN 178"/>
    <property type="match status" value="1"/>
</dbReference>
<reference evidence="2 3" key="1">
    <citation type="submission" date="2021-04" db="EMBL/GenBank/DDBJ databases">
        <authorList>
            <person name="De Guttry C."/>
            <person name="Zahm M."/>
            <person name="Klopp C."/>
            <person name="Cabau C."/>
            <person name="Louis A."/>
            <person name="Berthelot C."/>
            <person name="Parey E."/>
            <person name="Roest Crollius H."/>
            <person name="Montfort J."/>
            <person name="Robinson-Rechavi M."/>
            <person name="Bucao C."/>
            <person name="Bouchez O."/>
            <person name="Gislard M."/>
            <person name="Lluch J."/>
            <person name="Milhes M."/>
            <person name="Lampietro C."/>
            <person name="Lopez Roques C."/>
            <person name="Donnadieu C."/>
            <person name="Braasch I."/>
            <person name="Desvignes T."/>
            <person name="Postlethwait J."/>
            <person name="Bobe J."/>
            <person name="Wedekind C."/>
            <person name="Guiguen Y."/>
        </authorList>
    </citation>
    <scope>NUCLEOTIDE SEQUENCE [LARGE SCALE GENOMIC DNA]</scope>
    <source>
        <strain evidence="2">Cs_M1</strain>
        <tissue evidence="2">Blood</tissue>
    </source>
</reference>
<name>A0AAN8LE88_9TELE</name>
<accession>A0AAN8LE88</accession>
<feature type="region of interest" description="Disordered" evidence="1">
    <location>
        <begin position="144"/>
        <end position="163"/>
    </location>
</feature>
<gene>
    <name evidence="2" type="ORF">J4Q44_G00271110</name>
</gene>